<dbReference type="Proteomes" id="UP001500392">
    <property type="component" value="Unassembled WGS sequence"/>
</dbReference>
<accession>A0ABP7X8M4</accession>
<name>A0ABP7X8M4_9GAMM</name>
<keyword evidence="3" id="KW-1185">Reference proteome</keyword>
<evidence type="ECO:0000256" key="1">
    <source>
        <dbReference type="SAM" id="Phobius"/>
    </source>
</evidence>
<evidence type="ECO:0000313" key="3">
    <source>
        <dbReference type="Proteomes" id="UP001500392"/>
    </source>
</evidence>
<feature type="transmembrane region" description="Helical" evidence="1">
    <location>
        <begin position="87"/>
        <end position="112"/>
    </location>
</feature>
<proteinExistence type="predicted"/>
<protein>
    <recommendedName>
        <fullName evidence="4">DUF2721 domain-containing protein</fullName>
    </recommendedName>
</protein>
<comment type="caution">
    <text evidence="2">The sequence shown here is derived from an EMBL/GenBank/DDBJ whole genome shotgun (WGS) entry which is preliminary data.</text>
</comment>
<feature type="transmembrane region" description="Helical" evidence="1">
    <location>
        <begin position="59"/>
        <end position="81"/>
    </location>
</feature>
<evidence type="ECO:0008006" key="4">
    <source>
        <dbReference type="Google" id="ProtNLM"/>
    </source>
</evidence>
<keyword evidence="1" id="KW-0472">Membrane</keyword>
<dbReference type="EMBL" id="BAABDM010000016">
    <property type="protein sequence ID" value="GAA4107149.1"/>
    <property type="molecule type" value="Genomic_DNA"/>
</dbReference>
<sequence length="143" mass="16682">MEDVKALLIGISGGLVVLALSKVYRGFRKRSIQDDIRFLEFERQHLEEMKRSSVELNRSSFRAIFALFLFIGLSNLSTIFFTVIDPVALSGVSLLFNLLIWAMFVGLCIKFWRRYDNLKNFKEATRKMNERLETLQDKLDKHS</sequence>
<keyword evidence="1" id="KW-0812">Transmembrane</keyword>
<feature type="transmembrane region" description="Helical" evidence="1">
    <location>
        <begin position="6"/>
        <end position="24"/>
    </location>
</feature>
<gene>
    <name evidence="2" type="ORF">GCM10022414_38060</name>
</gene>
<evidence type="ECO:0000313" key="2">
    <source>
        <dbReference type="EMBL" id="GAA4107149.1"/>
    </source>
</evidence>
<reference evidence="3" key="1">
    <citation type="journal article" date="2019" name="Int. J. Syst. Evol. Microbiol.">
        <title>The Global Catalogue of Microorganisms (GCM) 10K type strain sequencing project: providing services to taxonomists for standard genome sequencing and annotation.</title>
        <authorList>
            <consortium name="The Broad Institute Genomics Platform"/>
            <consortium name="The Broad Institute Genome Sequencing Center for Infectious Disease"/>
            <person name="Wu L."/>
            <person name="Ma J."/>
        </authorList>
    </citation>
    <scope>NUCLEOTIDE SEQUENCE [LARGE SCALE GENOMIC DNA]</scope>
    <source>
        <strain evidence="3">JCM 17304</strain>
    </source>
</reference>
<dbReference type="RefSeq" id="WP_344939240.1">
    <property type="nucleotide sequence ID" value="NZ_BAABDM010000016.1"/>
</dbReference>
<organism evidence="2 3">
    <name type="scientific">Zhongshania borealis</name>
    <dbReference type="NCBI Taxonomy" id="889488"/>
    <lineage>
        <taxon>Bacteria</taxon>
        <taxon>Pseudomonadati</taxon>
        <taxon>Pseudomonadota</taxon>
        <taxon>Gammaproteobacteria</taxon>
        <taxon>Cellvibrionales</taxon>
        <taxon>Spongiibacteraceae</taxon>
        <taxon>Zhongshania</taxon>
    </lineage>
</organism>
<keyword evidence="1" id="KW-1133">Transmembrane helix</keyword>